<reference evidence="1" key="1">
    <citation type="submission" date="2021-02" db="EMBL/GenBank/DDBJ databases">
        <authorList>
            <person name="Nowell W R."/>
        </authorList>
    </citation>
    <scope>NUCLEOTIDE SEQUENCE</scope>
</reference>
<evidence type="ECO:0000313" key="2">
    <source>
        <dbReference type="Proteomes" id="UP000676336"/>
    </source>
</evidence>
<evidence type="ECO:0000313" key="1">
    <source>
        <dbReference type="EMBL" id="CAF5032948.1"/>
    </source>
</evidence>
<dbReference type="EMBL" id="CAJOBI010217398">
    <property type="protein sequence ID" value="CAF5032948.1"/>
    <property type="molecule type" value="Genomic_DNA"/>
</dbReference>
<dbReference type="Proteomes" id="UP000676336">
    <property type="component" value="Unassembled WGS sequence"/>
</dbReference>
<name>A0A8S3DLV8_9BILA</name>
<protein>
    <submittedName>
        <fullName evidence="1">Uncharacterized protein</fullName>
    </submittedName>
</protein>
<dbReference type="AlphaFoldDB" id="A0A8S3DLV8"/>
<gene>
    <name evidence="1" type="ORF">SMN809_LOCUS58220</name>
</gene>
<accession>A0A8S3DLV8</accession>
<feature type="non-terminal residue" evidence="1">
    <location>
        <position position="1"/>
    </location>
</feature>
<feature type="non-terminal residue" evidence="1">
    <location>
        <position position="54"/>
    </location>
</feature>
<comment type="caution">
    <text evidence="1">The sequence shown here is derived from an EMBL/GenBank/DDBJ whole genome shotgun (WGS) entry which is preliminary data.</text>
</comment>
<organism evidence="1 2">
    <name type="scientific">Rotaria magnacalcarata</name>
    <dbReference type="NCBI Taxonomy" id="392030"/>
    <lineage>
        <taxon>Eukaryota</taxon>
        <taxon>Metazoa</taxon>
        <taxon>Spiralia</taxon>
        <taxon>Gnathifera</taxon>
        <taxon>Rotifera</taxon>
        <taxon>Eurotatoria</taxon>
        <taxon>Bdelloidea</taxon>
        <taxon>Philodinida</taxon>
        <taxon>Philodinidae</taxon>
        <taxon>Rotaria</taxon>
    </lineage>
</organism>
<sequence>RCLSGFGPPCTQVTCENGLCKTIYPCSISSSGGNGQSSTTLPADQCKADADCAY</sequence>
<proteinExistence type="predicted"/>